<protein>
    <submittedName>
        <fullName evidence="5">Phage integrase SAM-like domain-containing protein</fullName>
    </submittedName>
</protein>
<keyword evidence="3" id="KW-0238">DNA-binding</keyword>
<dbReference type="PROSITE" id="PS51900">
    <property type="entry name" value="CB"/>
    <property type="match status" value="1"/>
</dbReference>
<reference evidence="5 6" key="1">
    <citation type="submission" date="2016-11" db="EMBL/GenBank/DDBJ databases">
        <authorList>
            <person name="Jaros S."/>
            <person name="Januszkiewicz K."/>
            <person name="Wedrychowicz H."/>
        </authorList>
    </citation>
    <scope>NUCLEOTIDE SEQUENCE [LARGE SCALE GENOMIC DNA]</scope>
    <source>
        <strain evidence="5 6">KHT3</strain>
    </source>
</reference>
<dbReference type="GO" id="GO:0006310">
    <property type="term" value="P:DNA recombination"/>
    <property type="evidence" value="ECO:0007669"/>
    <property type="project" value="UniProtKB-KW"/>
</dbReference>
<organism evidence="5 6">
    <name type="scientific">Xylanibacter ruminicola</name>
    <name type="common">Prevotella ruminicola</name>
    <dbReference type="NCBI Taxonomy" id="839"/>
    <lineage>
        <taxon>Bacteria</taxon>
        <taxon>Pseudomonadati</taxon>
        <taxon>Bacteroidota</taxon>
        <taxon>Bacteroidia</taxon>
        <taxon>Bacteroidales</taxon>
        <taxon>Prevotellaceae</taxon>
        <taxon>Xylanibacter</taxon>
    </lineage>
</organism>
<dbReference type="InterPro" id="IPR013762">
    <property type="entry name" value="Integrase-like_cat_sf"/>
</dbReference>
<accession>A0A1M6R2S4</accession>
<evidence type="ECO:0000256" key="1">
    <source>
        <dbReference type="ARBA" id="ARBA00022908"/>
    </source>
</evidence>
<dbReference type="SUPFAM" id="SSF56349">
    <property type="entry name" value="DNA breaking-rejoining enzymes"/>
    <property type="match status" value="1"/>
</dbReference>
<dbReference type="InterPro" id="IPR044068">
    <property type="entry name" value="CB"/>
</dbReference>
<evidence type="ECO:0000313" key="6">
    <source>
        <dbReference type="Proteomes" id="UP000184130"/>
    </source>
</evidence>
<dbReference type="Proteomes" id="UP000184130">
    <property type="component" value="Unassembled WGS sequence"/>
</dbReference>
<keyword evidence="2" id="KW-0233">DNA recombination</keyword>
<dbReference type="AlphaFoldDB" id="A0A1M6R2S4"/>
<evidence type="ECO:0000256" key="3">
    <source>
        <dbReference type="PROSITE-ProRule" id="PRU01248"/>
    </source>
</evidence>
<evidence type="ECO:0000313" key="5">
    <source>
        <dbReference type="EMBL" id="SHK26628.1"/>
    </source>
</evidence>
<keyword evidence="1" id="KW-0229">DNA integration</keyword>
<evidence type="ECO:0000259" key="4">
    <source>
        <dbReference type="PROSITE" id="PS51900"/>
    </source>
</evidence>
<gene>
    <name evidence="5" type="ORF">SAMN05216463_10149</name>
</gene>
<sequence>MATIKYEVLKHNMRKDKTWNVVIRVTHKRVMKYIPTTVFVTRDELTSSFKIKNFQKKEKCEDILRIYRKRIEEENLEFNDMTADELVRRITRKDIVKPTFVDFVDYYQKWIKTHEDEIKGMGNYKTALNSFIKFMGRKVIDCNEITVRLMESYVRWLGDRHRAANLYCICIKRVFNEARETYNDNLDGEEIIKRSLEFFDPPVHVCTEKRAISLEHLRALAAIPDEERSNSSRNVARDVFLISFMMMGANSIDIFSCKWDGEGNITYDRAKTKDRRPDHARIVIKPHPLLMPLIKKYASVLDKKEKYVFRFNRMYRNPADFSYNLNRGMKEVGKEIDEEGLTFYAARHTMATIAFNETDIDKMTIHDMLNHQLPVYKITDIYIKKDFRKINEANFKLIDFVFNDMEKEKSGTHQDKHQGGALLTGDFLTNVVDTVVDITWQLTPQDINTRKSWNVEIKLAYKGQSKLIGTSIFVSENDVSEDGQLANEYLVKRCEALVNSCKERISRLDLKAAQYDINDLVNKLLS</sequence>
<evidence type="ECO:0000256" key="2">
    <source>
        <dbReference type="ARBA" id="ARBA00023172"/>
    </source>
</evidence>
<dbReference type="RefSeq" id="WP_073203507.1">
    <property type="nucleotide sequence ID" value="NZ_FRBD01000001.1"/>
</dbReference>
<dbReference type="EMBL" id="FRBD01000001">
    <property type="protein sequence ID" value="SHK26628.1"/>
    <property type="molecule type" value="Genomic_DNA"/>
</dbReference>
<feature type="domain" description="Core-binding (CB)" evidence="4">
    <location>
        <begin position="98"/>
        <end position="179"/>
    </location>
</feature>
<proteinExistence type="predicted"/>
<dbReference type="InterPro" id="IPR025269">
    <property type="entry name" value="SAM-like_dom"/>
</dbReference>
<dbReference type="OrthoDB" id="5326076at2"/>
<name>A0A1M6R2S4_XYLRU</name>
<dbReference type="Gene3D" id="1.10.443.10">
    <property type="entry name" value="Intergrase catalytic core"/>
    <property type="match status" value="1"/>
</dbReference>
<dbReference type="InterPro" id="IPR011010">
    <property type="entry name" value="DNA_brk_join_enz"/>
</dbReference>
<dbReference type="GO" id="GO:0015074">
    <property type="term" value="P:DNA integration"/>
    <property type="evidence" value="ECO:0007669"/>
    <property type="project" value="UniProtKB-KW"/>
</dbReference>
<dbReference type="Pfam" id="PF13102">
    <property type="entry name" value="Phage_int_SAM_5"/>
    <property type="match status" value="1"/>
</dbReference>
<dbReference type="GO" id="GO:0003677">
    <property type="term" value="F:DNA binding"/>
    <property type="evidence" value="ECO:0007669"/>
    <property type="project" value="UniProtKB-UniRule"/>
</dbReference>